<dbReference type="Proteomes" id="UP000075714">
    <property type="component" value="Unassembled WGS sequence"/>
</dbReference>
<gene>
    <name evidence="1" type="ORF">GPECTOR_26g505</name>
</gene>
<keyword evidence="2" id="KW-1185">Reference proteome</keyword>
<dbReference type="OrthoDB" id="549336at2759"/>
<evidence type="ECO:0000313" key="1">
    <source>
        <dbReference type="EMBL" id="KXZ48602.1"/>
    </source>
</evidence>
<dbReference type="AlphaFoldDB" id="A0A150GFH6"/>
<organism evidence="1 2">
    <name type="scientific">Gonium pectorale</name>
    <name type="common">Green alga</name>
    <dbReference type="NCBI Taxonomy" id="33097"/>
    <lineage>
        <taxon>Eukaryota</taxon>
        <taxon>Viridiplantae</taxon>
        <taxon>Chlorophyta</taxon>
        <taxon>core chlorophytes</taxon>
        <taxon>Chlorophyceae</taxon>
        <taxon>CS clade</taxon>
        <taxon>Chlamydomonadales</taxon>
        <taxon>Volvocaceae</taxon>
        <taxon>Gonium</taxon>
    </lineage>
</organism>
<protein>
    <submittedName>
        <fullName evidence="1">Uncharacterized protein</fullName>
    </submittedName>
</protein>
<name>A0A150GFH6_GONPE</name>
<sequence length="240" mass="25277">MTLAASAPLAASVRVVFTGNPSGPSLNGLQNWLGPDVSGYADWQPLTATGGSADAGGGGGLQLSAAWQSPADVVMCVSAELAPKVCSAVLGAVRPRLSLIVVHRADTHTATARFLSLYPPAPLRLMALAPHVANLSSHKLRRPVDWSMPVAPFTPPGPACSRKDCLQGFSIQVGGERHVFLRRPDEDEVSAMARIMQMPEAEVFARRTALCELQREMNAQADGLLAAYLRQAATSAQAEG</sequence>
<accession>A0A150GFH6</accession>
<dbReference type="EMBL" id="LSYV01000027">
    <property type="protein sequence ID" value="KXZ48602.1"/>
    <property type="molecule type" value="Genomic_DNA"/>
</dbReference>
<reference evidence="2" key="1">
    <citation type="journal article" date="2016" name="Nat. Commun.">
        <title>The Gonium pectorale genome demonstrates co-option of cell cycle regulation during the evolution of multicellularity.</title>
        <authorList>
            <person name="Hanschen E.R."/>
            <person name="Marriage T.N."/>
            <person name="Ferris P.J."/>
            <person name="Hamaji T."/>
            <person name="Toyoda A."/>
            <person name="Fujiyama A."/>
            <person name="Neme R."/>
            <person name="Noguchi H."/>
            <person name="Minakuchi Y."/>
            <person name="Suzuki M."/>
            <person name="Kawai-Toyooka H."/>
            <person name="Smith D.R."/>
            <person name="Sparks H."/>
            <person name="Anderson J."/>
            <person name="Bakaric R."/>
            <person name="Luria V."/>
            <person name="Karger A."/>
            <person name="Kirschner M.W."/>
            <person name="Durand P.M."/>
            <person name="Michod R.E."/>
            <person name="Nozaki H."/>
            <person name="Olson B.J."/>
        </authorList>
    </citation>
    <scope>NUCLEOTIDE SEQUENCE [LARGE SCALE GENOMIC DNA]</scope>
    <source>
        <strain evidence="2">NIES-2863</strain>
    </source>
</reference>
<evidence type="ECO:0000313" key="2">
    <source>
        <dbReference type="Proteomes" id="UP000075714"/>
    </source>
</evidence>
<comment type="caution">
    <text evidence="1">The sequence shown here is derived from an EMBL/GenBank/DDBJ whole genome shotgun (WGS) entry which is preliminary data.</text>
</comment>
<proteinExistence type="predicted"/>